<comment type="caution">
    <text evidence="1">The sequence shown here is derived from an EMBL/GenBank/DDBJ whole genome shotgun (WGS) entry which is preliminary data.</text>
</comment>
<name>A0AAW3FHD5_9BACT</name>
<dbReference type="AlphaFoldDB" id="A0AAW3FHD5"/>
<reference evidence="1 2" key="1">
    <citation type="submission" date="2014-07" db="EMBL/GenBank/DDBJ databases">
        <authorList>
            <person name="McCorrison J."/>
            <person name="Sanka R."/>
            <person name="Torralba M."/>
            <person name="Gillis M."/>
            <person name="Haft D.H."/>
            <person name="Methe B."/>
            <person name="Sutton G."/>
            <person name="Nelson K.E."/>
        </authorList>
    </citation>
    <scope>NUCLEOTIDE SEQUENCE [LARGE SCALE GENOMIC DNA]</scope>
    <source>
        <strain evidence="1 2">DNF00424</strain>
    </source>
</reference>
<sequence>MRKSICIIGIVLFLIFIWVDYRNYYIGKSFINYHILPFDLRTECLTYKKKVNGKYVSIMDFSFVYNKSEYLGNGSAIPNDTYHPLFYVKSIIGYYYNKEDMIIKCEDTKFVVHYLRPTLRNGEVAFNEITIINKKELLNYKYISTSMN</sequence>
<dbReference type="Proteomes" id="UP000029533">
    <property type="component" value="Unassembled WGS sequence"/>
</dbReference>
<proteinExistence type="predicted"/>
<organism evidence="1 2">
    <name type="scientific">Prevotella histicola JCM 15637 = DNF00424</name>
    <dbReference type="NCBI Taxonomy" id="1236504"/>
    <lineage>
        <taxon>Bacteria</taxon>
        <taxon>Pseudomonadati</taxon>
        <taxon>Bacteroidota</taxon>
        <taxon>Bacteroidia</taxon>
        <taxon>Bacteroidales</taxon>
        <taxon>Prevotellaceae</taxon>
        <taxon>Prevotella</taxon>
    </lineage>
</organism>
<dbReference type="EMBL" id="JRNJ01000031">
    <property type="protein sequence ID" value="KGF29445.1"/>
    <property type="molecule type" value="Genomic_DNA"/>
</dbReference>
<accession>A0AAW3FHD5</accession>
<protein>
    <submittedName>
        <fullName evidence="1">Uncharacterized protein</fullName>
    </submittedName>
</protein>
<gene>
    <name evidence="1" type="ORF">HMPREF2132_02275</name>
</gene>
<evidence type="ECO:0000313" key="2">
    <source>
        <dbReference type="Proteomes" id="UP000029533"/>
    </source>
</evidence>
<evidence type="ECO:0000313" key="1">
    <source>
        <dbReference type="EMBL" id="KGF29445.1"/>
    </source>
</evidence>